<protein>
    <submittedName>
        <fullName evidence="1">Uncharacterized protein</fullName>
    </submittedName>
</protein>
<keyword evidence="2" id="KW-1185">Reference proteome</keyword>
<dbReference type="RefSeq" id="WP_004625467.1">
    <property type="nucleotide sequence ID" value="NZ_AORV01000030.1"/>
</dbReference>
<accession>S0FJB3</accession>
<proteinExistence type="predicted"/>
<gene>
    <name evidence="1" type="ORF">CTER_1885</name>
</gene>
<dbReference type="EMBL" id="AORV01000030">
    <property type="protein sequence ID" value="EMS72210.1"/>
    <property type="molecule type" value="Genomic_DNA"/>
</dbReference>
<reference evidence="1 2" key="1">
    <citation type="journal article" date="2013" name="Genome Announc.">
        <title>Draft Genome Sequence of the Cellulolytic, Mesophilic, Anaerobic Bacterium Clostridium termitidis Strain CT1112 (DSM 5398).</title>
        <authorList>
            <person name="Lal S."/>
            <person name="Ramachandran U."/>
            <person name="Zhang X."/>
            <person name="Munir R."/>
            <person name="Sparling R."/>
            <person name="Levin D.B."/>
        </authorList>
    </citation>
    <scope>NUCLEOTIDE SEQUENCE [LARGE SCALE GENOMIC DNA]</scope>
    <source>
        <strain evidence="1 2">CT1112</strain>
    </source>
</reference>
<sequence length="84" mass="10205">MITVNLKDLYYWCKEDVFVEITEEMLEAMKATDRQESAYKRCTYLYKGHYTLDMGNSYVNMSFQQYIFSNTLSNYYRRHKHTSP</sequence>
<dbReference type="STRING" id="1195236.CTER_1885"/>
<dbReference type="Proteomes" id="UP000014155">
    <property type="component" value="Unassembled WGS sequence"/>
</dbReference>
<comment type="caution">
    <text evidence="1">The sequence shown here is derived from an EMBL/GenBank/DDBJ whole genome shotgun (WGS) entry which is preliminary data.</text>
</comment>
<evidence type="ECO:0000313" key="2">
    <source>
        <dbReference type="Proteomes" id="UP000014155"/>
    </source>
</evidence>
<evidence type="ECO:0000313" key="1">
    <source>
        <dbReference type="EMBL" id="EMS72210.1"/>
    </source>
</evidence>
<organism evidence="1 2">
    <name type="scientific">Ruminiclostridium cellobioparum subsp. termitidis CT1112</name>
    <dbReference type="NCBI Taxonomy" id="1195236"/>
    <lineage>
        <taxon>Bacteria</taxon>
        <taxon>Bacillati</taxon>
        <taxon>Bacillota</taxon>
        <taxon>Clostridia</taxon>
        <taxon>Eubacteriales</taxon>
        <taxon>Oscillospiraceae</taxon>
        <taxon>Ruminiclostridium</taxon>
    </lineage>
</organism>
<dbReference type="AlphaFoldDB" id="S0FJB3"/>
<name>S0FJB3_RUMCE</name>